<evidence type="ECO:0000256" key="2">
    <source>
        <dbReference type="SAM" id="Phobius"/>
    </source>
</evidence>
<keyword evidence="2" id="KW-1133">Transmembrane helix</keyword>
<dbReference type="Pfam" id="PF04536">
    <property type="entry name" value="TPM_phosphatase"/>
    <property type="match status" value="1"/>
</dbReference>
<feature type="chain" id="PRO_5046613160" description="TPM domain-containing protein" evidence="3">
    <location>
        <begin position="36"/>
        <end position="701"/>
    </location>
</feature>
<comment type="caution">
    <text evidence="5">The sequence shown here is derived from an EMBL/GenBank/DDBJ whole genome shotgun (WGS) entry which is preliminary data.</text>
</comment>
<dbReference type="Proteomes" id="UP000632535">
    <property type="component" value="Unassembled WGS sequence"/>
</dbReference>
<feature type="transmembrane region" description="Helical" evidence="2">
    <location>
        <begin position="171"/>
        <end position="192"/>
    </location>
</feature>
<feature type="compositionally biased region" description="Basic residues" evidence="1">
    <location>
        <begin position="692"/>
        <end position="701"/>
    </location>
</feature>
<feature type="compositionally biased region" description="Gly residues" evidence="1">
    <location>
        <begin position="602"/>
        <end position="615"/>
    </location>
</feature>
<evidence type="ECO:0000313" key="5">
    <source>
        <dbReference type="EMBL" id="GGI05606.1"/>
    </source>
</evidence>
<evidence type="ECO:0000256" key="1">
    <source>
        <dbReference type="SAM" id="MobiDB-lite"/>
    </source>
</evidence>
<evidence type="ECO:0000259" key="4">
    <source>
        <dbReference type="Pfam" id="PF04536"/>
    </source>
</evidence>
<feature type="region of interest" description="Disordered" evidence="1">
    <location>
        <begin position="564"/>
        <end position="615"/>
    </location>
</feature>
<dbReference type="RefSeq" id="WP_268236075.1">
    <property type="nucleotide sequence ID" value="NZ_BMDG01000002.1"/>
</dbReference>
<evidence type="ECO:0000313" key="6">
    <source>
        <dbReference type="Proteomes" id="UP000632535"/>
    </source>
</evidence>
<feature type="compositionally biased region" description="Basic and acidic residues" evidence="1">
    <location>
        <begin position="578"/>
        <end position="597"/>
    </location>
</feature>
<evidence type="ECO:0000256" key="3">
    <source>
        <dbReference type="SAM" id="SignalP"/>
    </source>
</evidence>
<name>A0ABQ2B1N1_9MICO</name>
<dbReference type="EMBL" id="BMDG01000002">
    <property type="protein sequence ID" value="GGI05606.1"/>
    <property type="molecule type" value="Genomic_DNA"/>
</dbReference>
<sequence>MPLLPPGSLTVLLTVLLSLAGALGLAGAAAPAAHAVPPLTELEDEITDPAGVLGDDAAEVQESLDRLADETPYQLFVVYVDSFDGVAGRDWANATATNAALGVDDLLLAVATEDGAYGLSVDSSIALSDERLDAVESAAEDELRDGAWADAAIAAADTVLDGAPGSGGGSAWGVVPVVLVVGLLAVAGWFWFRSRRRSATQGATTIGRHGTPVPGEAALAGLDTDELERRAGAALVEVDDALRTSEQELGFAQAEFGVEATREFAAALETARGDVTGAFRRQQELDDETPEDEAQRRGILLDVLARCERAAAALDAQTDAFDELRDLHARAPELLTETAQRADELDSRVDVARQTLAGLTTTYPASALASVRENPDQAAALVANARDAVATGQEALTERTRNSAVGHLRAAQNALGQAGTLLEAVETAGTALATASADLDKGIASITQDVSDAERLAPGDPAVGAAVTEARAAVDQARDARSGGDPLAALRRITAAEAALDAALAGARQQAETDARANALLRDVLARVDAQVAATQDYVATRRGAVGPQARTRLAEAARLADEARSLQRTDPSAALDAAHRAESRAQDAARLAREDTDGWGMNQGPGQGGSGSGSAGMVLGGILLGEVLRGSGGRRARPGGLGGGFGGFGGRAGGLGGRSGGVGRGFGGAGFGGGGRSRRGAGRAGGNRGGRGGRSRGGRF</sequence>
<feature type="region of interest" description="Disordered" evidence="1">
    <location>
        <begin position="669"/>
        <end position="701"/>
    </location>
</feature>
<dbReference type="InterPro" id="IPR007621">
    <property type="entry name" value="TPM_dom"/>
</dbReference>
<dbReference type="Gene3D" id="3.10.310.50">
    <property type="match status" value="1"/>
</dbReference>
<keyword evidence="3" id="KW-0732">Signal</keyword>
<proteinExistence type="predicted"/>
<accession>A0ABQ2B1N1</accession>
<keyword evidence="2" id="KW-0812">Transmembrane</keyword>
<keyword evidence="6" id="KW-1185">Reference proteome</keyword>
<feature type="signal peptide" evidence="3">
    <location>
        <begin position="1"/>
        <end position="35"/>
    </location>
</feature>
<keyword evidence="2" id="KW-0472">Membrane</keyword>
<protein>
    <recommendedName>
        <fullName evidence="4">TPM domain-containing protein</fullName>
    </recommendedName>
</protein>
<reference evidence="6" key="1">
    <citation type="journal article" date="2019" name="Int. J. Syst. Evol. Microbiol.">
        <title>The Global Catalogue of Microorganisms (GCM) 10K type strain sequencing project: providing services to taxonomists for standard genome sequencing and annotation.</title>
        <authorList>
            <consortium name="The Broad Institute Genomics Platform"/>
            <consortium name="The Broad Institute Genome Sequencing Center for Infectious Disease"/>
            <person name="Wu L."/>
            <person name="Ma J."/>
        </authorList>
    </citation>
    <scope>NUCLEOTIDE SEQUENCE [LARGE SCALE GENOMIC DNA]</scope>
    <source>
        <strain evidence="6">CCM 8653</strain>
    </source>
</reference>
<feature type="domain" description="TPM" evidence="4">
    <location>
        <begin position="46"/>
        <end position="159"/>
    </location>
</feature>
<gene>
    <name evidence="5" type="ORF">GCM10007368_07010</name>
</gene>
<organism evidence="5 6">
    <name type="scientific">Isoptericola cucumis</name>
    <dbReference type="NCBI Taxonomy" id="1776856"/>
    <lineage>
        <taxon>Bacteria</taxon>
        <taxon>Bacillati</taxon>
        <taxon>Actinomycetota</taxon>
        <taxon>Actinomycetes</taxon>
        <taxon>Micrococcales</taxon>
        <taxon>Promicromonosporaceae</taxon>
        <taxon>Isoptericola</taxon>
    </lineage>
</organism>